<keyword evidence="5" id="KW-1185">Reference proteome</keyword>
<feature type="domain" description="DUF2059" evidence="2">
    <location>
        <begin position="71"/>
        <end position="125"/>
    </location>
</feature>
<evidence type="ECO:0000313" key="3">
    <source>
        <dbReference type="EMBL" id="ATA68111.1"/>
    </source>
</evidence>
<dbReference type="EMBL" id="CP022378">
    <property type="protein sequence ID" value="ATA68111.1"/>
    <property type="molecule type" value="Genomic_DNA"/>
</dbReference>
<dbReference type="EMBL" id="CDOD01000012">
    <property type="protein sequence ID" value="CEN34231.1"/>
    <property type="molecule type" value="Genomic_DNA"/>
</dbReference>
<evidence type="ECO:0000313" key="6">
    <source>
        <dbReference type="Proteomes" id="UP000242855"/>
    </source>
</evidence>
<dbReference type="Proteomes" id="UP000038055">
    <property type="component" value="Unassembled WGS sequence"/>
</dbReference>
<dbReference type="GeneID" id="96781223"/>
<reference evidence="3 6" key="3">
    <citation type="journal article" date="2017" name="Genome Announc.">
        <title>Twelve Complete Reference Genomes of Clinical Isolates in the Capnocytophaga Genus.</title>
        <authorList>
            <person name="Villarma A."/>
            <person name="Gulvik C.A."/>
            <person name="Rowe L.A."/>
            <person name="Sheth M."/>
            <person name="Juieng P."/>
            <person name="Nicholson A.C."/>
            <person name="Loparev V.N."/>
            <person name="McQuiston J.R."/>
        </authorList>
    </citation>
    <scope>NUCLEOTIDE SEQUENCE [LARGE SCALE GENOMIC DNA]</scope>
    <source>
        <strain evidence="3 6">G7591</strain>
    </source>
</reference>
<dbReference type="Proteomes" id="UP000242855">
    <property type="component" value="Chromosome"/>
</dbReference>
<evidence type="ECO:0000313" key="4">
    <source>
        <dbReference type="EMBL" id="CEN34231.1"/>
    </source>
</evidence>
<protein>
    <submittedName>
        <fullName evidence="3">DUF2059 domain-containing protein</fullName>
    </submittedName>
</protein>
<dbReference type="Pfam" id="PF09832">
    <property type="entry name" value="DUF2059"/>
    <property type="match status" value="1"/>
</dbReference>
<dbReference type="InterPro" id="IPR018637">
    <property type="entry name" value="DUF2059"/>
</dbReference>
<gene>
    <name evidence="4" type="ORF">CCYN2B_20041</name>
    <name evidence="3" type="ORF">CGC48_05375</name>
</gene>
<reference evidence="5" key="2">
    <citation type="submission" date="2015-01" db="EMBL/GenBank/DDBJ databases">
        <authorList>
            <person name="MANFREDI Pablo"/>
        </authorList>
    </citation>
    <scope>NUCLEOTIDE SEQUENCE [LARGE SCALE GENOMIC DNA]</scope>
    <source>
        <strain evidence="5">Ccyn2B</strain>
    </source>
</reference>
<proteinExistence type="predicted"/>
<organism evidence="4 5">
    <name type="scientific">Capnocytophaga cynodegmi</name>
    <dbReference type="NCBI Taxonomy" id="28189"/>
    <lineage>
        <taxon>Bacteria</taxon>
        <taxon>Pseudomonadati</taxon>
        <taxon>Bacteroidota</taxon>
        <taxon>Flavobacteriia</taxon>
        <taxon>Flavobacteriales</taxon>
        <taxon>Flavobacteriaceae</taxon>
        <taxon>Capnocytophaga</taxon>
    </lineage>
</organism>
<reference evidence="4" key="1">
    <citation type="submission" date="2015-01" db="EMBL/GenBank/DDBJ databases">
        <authorList>
            <person name="Xiang T."/>
            <person name="Song Y."/>
            <person name="Huang L."/>
            <person name="Wang B."/>
            <person name="Wu P."/>
        </authorList>
    </citation>
    <scope>NUCLEOTIDE SEQUENCE [LARGE SCALE GENOMIC DNA]</scope>
    <source>
        <strain evidence="4">Ccyn2B</strain>
    </source>
</reference>
<evidence type="ECO:0000256" key="1">
    <source>
        <dbReference type="SAM" id="SignalP"/>
    </source>
</evidence>
<dbReference type="eggNOG" id="COG3184">
    <property type="taxonomic scope" value="Bacteria"/>
</dbReference>
<evidence type="ECO:0000313" key="5">
    <source>
        <dbReference type="Proteomes" id="UP000038055"/>
    </source>
</evidence>
<dbReference type="RefSeq" id="WP_041991385.1">
    <property type="nucleotide sequence ID" value="NZ_BOQH01000002.1"/>
</dbReference>
<sequence length="135" mass="15690">MKRILLTLTLLFTTFYTFSQAKDDFKKDTQKLISIVSGASFDAVTTSLKQFIPADKFQDAEKEIKALMPELYETMAKIYMEEFTHNEIKELLKFYETPIGKKMAEKTSVLTQRGMTEGAKWGRERLTPIIQKYNK</sequence>
<dbReference type="KEGG" id="ccyn:CGC48_05375"/>
<dbReference type="AlphaFoldDB" id="A0A0B7H3T0"/>
<dbReference type="STRING" id="28189.CCYN74_80048"/>
<feature type="chain" id="PRO_5002128709" evidence="1">
    <location>
        <begin position="22"/>
        <end position="135"/>
    </location>
</feature>
<evidence type="ECO:0000259" key="2">
    <source>
        <dbReference type="Pfam" id="PF09832"/>
    </source>
</evidence>
<keyword evidence="1" id="KW-0732">Signal</keyword>
<feature type="signal peptide" evidence="1">
    <location>
        <begin position="1"/>
        <end position="21"/>
    </location>
</feature>
<accession>A0A0B7H3T0</accession>
<name>A0A0B7H3T0_9FLAO</name>